<keyword evidence="1" id="KW-1133">Transmembrane helix</keyword>
<dbReference type="Proteomes" id="UP001224359">
    <property type="component" value="Unassembled WGS sequence"/>
</dbReference>
<gene>
    <name evidence="2" type="ORF">J2S77_002039</name>
</gene>
<evidence type="ECO:0000313" key="3">
    <source>
        <dbReference type="Proteomes" id="UP001224359"/>
    </source>
</evidence>
<keyword evidence="1" id="KW-0472">Membrane</keyword>
<dbReference type="NCBIfam" id="TIGR04104">
    <property type="entry name" value="cxxc_20_cxxc"/>
    <property type="match status" value="1"/>
</dbReference>
<proteinExistence type="predicted"/>
<name>A0ABT9VGF8_9BACI</name>
<sequence>MFSCASCGYKFKYKEALPFSWNARVGRDCPKCGNRQYYSAASRKKSMYFTLAGMIIIIFSNTINLPLPYVFLVAFVLVSALLLLTPFIYELSDEEEPLW</sequence>
<feature type="transmembrane region" description="Helical" evidence="1">
    <location>
        <begin position="46"/>
        <end position="63"/>
    </location>
</feature>
<dbReference type="InterPro" id="IPR026369">
    <property type="entry name" value="CxxC_20_CxxC"/>
</dbReference>
<keyword evidence="3" id="KW-1185">Reference proteome</keyword>
<evidence type="ECO:0000256" key="1">
    <source>
        <dbReference type="SAM" id="Phobius"/>
    </source>
</evidence>
<accession>A0ABT9VGF8</accession>
<reference evidence="2 3" key="1">
    <citation type="submission" date="2023-07" db="EMBL/GenBank/DDBJ databases">
        <title>Genomic Encyclopedia of Type Strains, Phase IV (KMG-IV): sequencing the most valuable type-strain genomes for metagenomic binning, comparative biology and taxonomic classification.</title>
        <authorList>
            <person name="Goeker M."/>
        </authorList>
    </citation>
    <scope>NUCLEOTIDE SEQUENCE [LARGE SCALE GENOMIC DNA]</scope>
    <source>
        <strain evidence="2 3">DSM 16460</strain>
    </source>
</reference>
<dbReference type="EMBL" id="JAUSTQ010000008">
    <property type="protein sequence ID" value="MDQ0160038.1"/>
    <property type="molecule type" value="Genomic_DNA"/>
</dbReference>
<comment type="caution">
    <text evidence="2">The sequence shown here is derived from an EMBL/GenBank/DDBJ whole genome shotgun (WGS) entry which is preliminary data.</text>
</comment>
<feature type="transmembrane region" description="Helical" evidence="1">
    <location>
        <begin position="69"/>
        <end position="89"/>
    </location>
</feature>
<organism evidence="2 3">
    <name type="scientific">Alkalibacillus salilacus</name>
    <dbReference type="NCBI Taxonomy" id="284582"/>
    <lineage>
        <taxon>Bacteria</taxon>
        <taxon>Bacillati</taxon>
        <taxon>Bacillota</taxon>
        <taxon>Bacilli</taxon>
        <taxon>Bacillales</taxon>
        <taxon>Bacillaceae</taxon>
        <taxon>Alkalibacillus</taxon>
    </lineage>
</organism>
<evidence type="ECO:0000313" key="2">
    <source>
        <dbReference type="EMBL" id="MDQ0160038.1"/>
    </source>
</evidence>
<dbReference type="RefSeq" id="WP_306976974.1">
    <property type="nucleotide sequence ID" value="NZ_JAUSTQ010000008.1"/>
</dbReference>
<protein>
    <submittedName>
        <fullName evidence="2">CXXC-20-CXXC protein</fullName>
    </submittedName>
</protein>
<keyword evidence="1" id="KW-0812">Transmembrane</keyword>